<comment type="similarity">
    <text evidence="1">Belongs to the metallothionein superfamily. Type 15 family.</text>
</comment>
<dbReference type="Proteomes" id="UP001417504">
    <property type="component" value="Unassembled WGS sequence"/>
</dbReference>
<evidence type="ECO:0000256" key="1">
    <source>
        <dbReference type="ARBA" id="ARBA00005802"/>
    </source>
</evidence>
<dbReference type="EMBL" id="JBBNAE010000011">
    <property type="protein sequence ID" value="KAK9085280.1"/>
    <property type="molecule type" value="Genomic_DNA"/>
</dbReference>
<evidence type="ECO:0000256" key="3">
    <source>
        <dbReference type="ARBA" id="ARBA00022851"/>
    </source>
</evidence>
<evidence type="ECO:0000313" key="4">
    <source>
        <dbReference type="EMBL" id="KAK9085280.1"/>
    </source>
</evidence>
<proteinExistence type="inferred from homology"/>
<dbReference type="GO" id="GO:0008270">
    <property type="term" value="F:zinc ion binding"/>
    <property type="evidence" value="ECO:0007669"/>
    <property type="project" value="InterPro"/>
</dbReference>
<protein>
    <recommendedName>
        <fullName evidence="6">Metallothionein</fullName>
    </recommendedName>
</protein>
<dbReference type="GO" id="GO:0005507">
    <property type="term" value="F:copper ion binding"/>
    <property type="evidence" value="ECO:0007669"/>
    <property type="project" value="InterPro"/>
</dbReference>
<dbReference type="InterPro" id="IPR044671">
    <property type="entry name" value="MT3"/>
</dbReference>
<dbReference type="AlphaFoldDB" id="A0AAP0E4R7"/>
<accession>A0AAP0E4R7</accession>
<name>A0AAP0E4R7_9MAGN</name>
<comment type="caution">
    <text evidence="4">The sequence shown here is derived from an EMBL/GenBank/DDBJ whole genome shotgun (WGS) entry which is preliminary data.</text>
</comment>
<dbReference type="PANTHER" id="PTHR33357:SF3">
    <property type="entry name" value="METALLOTHIONEIN-LIKE PROTEIN 3"/>
    <property type="match status" value="1"/>
</dbReference>
<dbReference type="PANTHER" id="PTHR33357">
    <property type="entry name" value="METALLOTHIONEIN-LIKE PROTEIN 3"/>
    <property type="match status" value="1"/>
</dbReference>
<keyword evidence="5" id="KW-1185">Reference proteome</keyword>
<dbReference type="GO" id="GO:0006878">
    <property type="term" value="P:intracellular copper ion homeostasis"/>
    <property type="evidence" value="ECO:0007669"/>
    <property type="project" value="InterPro"/>
</dbReference>
<organism evidence="4 5">
    <name type="scientific">Stephania japonica</name>
    <dbReference type="NCBI Taxonomy" id="461633"/>
    <lineage>
        <taxon>Eukaryota</taxon>
        <taxon>Viridiplantae</taxon>
        <taxon>Streptophyta</taxon>
        <taxon>Embryophyta</taxon>
        <taxon>Tracheophyta</taxon>
        <taxon>Spermatophyta</taxon>
        <taxon>Magnoliopsida</taxon>
        <taxon>Ranunculales</taxon>
        <taxon>Menispermaceae</taxon>
        <taxon>Menispermoideae</taxon>
        <taxon>Cissampelideae</taxon>
        <taxon>Stephania</taxon>
    </lineage>
</organism>
<reference evidence="4 5" key="1">
    <citation type="submission" date="2024-01" db="EMBL/GenBank/DDBJ databases">
        <title>Genome assemblies of Stephania.</title>
        <authorList>
            <person name="Yang L."/>
        </authorList>
    </citation>
    <scope>NUCLEOTIDE SEQUENCE [LARGE SCALE GENOMIC DNA]</scope>
    <source>
        <strain evidence="4">QJT</strain>
        <tissue evidence="4">Leaf</tissue>
    </source>
</reference>
<sequence>MSTCGNCDCADKSQCVKKGSSYAIDIVETEKSYHETAALEVPAAEHGGCQCGPSCSCVDCTCGQ</sequence>
<evidence type="ECO:0000256" key="2">
    <source>
        <dbReference type="ARBA" id="ARBA00022723"/>
    </source>
</evidence>
<keyword evidence="2" id="KW-0479">Metal-binding</keyword>
<evidence type="ECO:0008006" key="6">
    <source>
        <dbReference type="Google" id="ProtNLM"/>
    </source>
</evidence>
<keyword evidence="3" id="KW-0480">Metal-thiolate cluster</keyword>
<gene>
    <name evidence="4" type="ORF">Sjap_025691</name>
</gene>
<evidence type="ECO:0000313" key="5">
    <source>
        <dbReference type="Proteomes" id="UP001417504"/>
    </source>
</evidence>